<comment type="similarity">
    <text evidence="1">Belongs to the LysR transcriptional regulatory family.</text>
</comment>
<evidence type="ECO:0000256" key="1">
    <source>
        <dbReference type="ARBA" id="ARBA00009437"/>
    </source>
</evidence>
<keyword evidence="3" id="KW-0238">DNA-binding</keyword>
<comment type="caution">
    <text evidence="6">The sequence shown here is derived from an EMBL/GenBank/DDBJ whole genome shotgun (WGS) entry which is preliminary data.</text>
</comment>
<keyword evidence="4" id="KW-0804">Transcription</keyword>
<evidence type="ECO:0000256" key="2">
    <source>
        <dbReference type="ARBA" id="ARBA00023015"/>
    </source>
</evidence>
<dbReference type="PROSITE" id="PS50931">
    <property type="entry name" value="HTH_LYSR"/>
    <property type="match status" value="1"/>
</dbReference>
<organism evidence="6 7">
    <name type="scientific">Weissella paramesenteroides</name>
    <name type="common">Leuconostoc paramesenteroides</name>
    <dbReference type="NCBI Taxonomy" id="1249"/>
    <lineage>
        <taxon>Bacteria</taxon>
        <taxon>Bacillati</taxon>
        <taxon>Bacillota</taxon>
        <taxon>Bacilli</taxon>
        <taxon>Lactobacillales</taxon>
        <taxon>Lactobacillaceae</taxon>
        <taxon>Weissella</taxon>
    </lineage>
</organism>
<dbReference type="SUPFAM" id="SSF53850">
    <property type="entry name" value="Periplasmic binding protein-like II"/>
    <property type="match status" value="1"/>
</dbReference>
<evidence type="ECO:0000256" key="4">
    <source>
        <dbReference type="ARBA" id="ARBA00023163"/>
    </source>
</evidence>
<gene>
    <name evidence="6" type="ORF">G9403_04380</name>
</gene>
<dbReference type="AlphaFoldDB" id="A0ABD4XIC7"/>
<dbReference type="Pfam" id="PF03466">
    <property type="entry name" value="LysR_substrate"/>
    <property type="match status" value="1"/>
</dbReference>
<dbReference type="GO" id="GO:0003677">
    <property type="term" value="F:DNA binding"/>
    <property type="evidence" value="ECO:0007669"/>
    <property type="project" value="UniProtKB-KW"/>
</dbReference>
<dbReference type="Gene3D" id="1.10.10.10">
    <property type="entry name" value="Winged helix-like DNA-binding domain superfamily/Winged helix DNA-binding domain"/>
    <property type="match status" value="1"/>
</dbReference>
<evidence type="ECO:0000259" key="5">
    <source>
        <dbReference type="PROSITE" id="PS50931"/>
    </source>
</evidence>
<feature type="domain" description="HTH lysR-type" evidence="5">
    <location>
        <begin position="4"/>
        <end position="61"/>
    </location>
</feature>
<dbReference type="Proteomes" id="UP001215461">
    <property type="component" value="Unassembled WGS sequence"/>
</dbReference>
<reference evidence="6 7" key="1">
    <citation type="submission" date="2020-03" db="EMBL/GenBank/DDBJ databases">
        <title>Comparative genomics of Weissella paramesenteroides.</title>
        <authorList>
            <person name="Kant R."/>
            <person name="Takala T."/>
            <person name="Saris P."/>
        </authorList>
    </citation>
    <scope>NUCLEOTIDE SEQUENCE [LARGE SCALE GENOMIC DNA]</scope>
    <source>
        <strain evidence="6 7">SJ27-4</strain>
    </source>
</reference>
<dbReference type="InterPro" id="IPR000847">
    <property type="entry name" value="LysR_HTH_N"/>
</dbReference>
<protein>
    <submittedName>
        <fullName evidence="6">LysR family transcriptional regulator</fullName>
    </submittedName>
</protein>
<dbReference type="InterPro" id="IPR036388">
    <property type="entry name" value="WH-like_DNA-bd_sf"/>
</dbReference>
<dbReference type="CDD" id="cd05466">
    <property type="entry name" value="PBP2_LTTR_substrate"/>
    <property type="match status" value="1"/>
</dbReference>
<dbReference type="EMBL" id="JAANXN010000004">
    <property type="protein sequence ID" value="MDF8370898.1"/>
    <property type="molecule type" value="Genomic_DNA"/>
</dbReference>
<dbReference type="RefSeq" id="WP_277362196.1">
    <property type="nucleotide sequence ID" value="NZ_JAANXN010000004.1"/>
</dbReference>
<dbReference type="Pfam" id="PF00126">
    <property type="entry name" value="HTH_1"/>
    <property type="match status" value="1"/>
</dbReference>
<dbReference type="PANTHER" id="PTHR30346:SF28">
    <property type="entry name" value="HTH-TYPE TRANSCRIPTIONAL REGULATOR CYNR"/>
    <property type="match status" value="1"/>
</dbReference>
<proteinExistence type="inferred from homology"/>
<dbReference type="PRINTS" id="PR00039">
    <property type="entry name" value="HTHLYSR"/>
</dbReference>
<dbReference type="InterPro" id="IPR036390">
    <property type="entry name" value="WH_DNA-bd_sf"/>
</dbReference>
<accession>A0ABD4XIC7</accession>
<name>A0ABD4XIC7_WEIPA</name>
<evidence type="ECO:0000313" key="6">
    <source>
        <dbReference type="EMBL" id="MDF8370898.1"/>
    </source>
</evidence>
<evidence type="ECO:0000313" key="7">
    <source>
        <dbReference type="Proteomes" id="UP001215461"/>
    </source>
</evidence>
<evidence type="ECO:0000256" key="3">
    <source>
        <dbReference type="ARBA" id="ARBA00023125"/>
    </source>
</evidence>
<dbReference type="PANTHER" id="PTHR30346">
    <property type="entry name" value="TRANSCRIPTIONAL DUAL REGULATOR HCAR-RELATED"/>
    <property type="match status" value="1"/>
</dbReference>
<dbReference type="FunFam" id="1.10.10.10:FF:000001">
    <property type="entry name" value="LysR family transcriptional regulator"/>
    <property type="match status" value="1"/>
</dbReference>
<dbReference type="Gene3D" id="3.40.190.290">
    <property type="match status" value="1"/>
</dbReference>
<dbReference type="SUPFAM" id="SSF46785">
    <property type="entry name" value="Winged helix' DNA-binding domain"/>
    <property type="match status" value="1"/>
</dbReference>
<dbReference type="InterPro" id="IPR005119">
    <property type="entry name" value="LysR_subst-bd"/>
</dbReference>
<keyword evidence="2" id="KW-0805">Transcription regulation</keyword>
<sequence>MINFTLRQLQYFLKLAQTLNYSRAAEQLLISQPALSKQIHELEKILGVKLFEKSGRNITLSNAGAELVGQSANILSDADALLKSMDNYNDQRMNYLKLGIYGNQNIYHFINHYNHSDNHVHIQMQELSTNEIISQLQNNRLDAGITILPVNNPLISSKVLFEDELVGIVATNNPAFINIDSMSVKEFTQFEMAGLNYKFYLRQLLNQAFRERMIIPKYDFEFNDLDSCMNLVRNNSLIAIVPRSILEISNNYHDLKAIQFTDPLPRVTNRLIYLKSQKVNPVVKQLIQSIKL</sequence>